<keyword evidence="3 8" id="KW-0812">Transmembrane</keyword>
<dbReference type="GeneID" id="71980213"/>
<dbReference type="Pfam" id="PF16010">
    <property type="entry name" value="CDH-cyt"/>
    <property type="match status" value="1"/>
</dbReference>
<dbReference type="PANTHER" id="PTHR47797:SF1">
    <property type="entry name" value="CYTOCHROME B561 DOMAIN-CONTAINING PROTEIN-RELATED"/>
    <property type="match status" value="1"/>
</dbReference>
<dbReference type="InterPro" id="IPR005018">
    <property type="entry name" value="DOMON_domain"/>
</dbReference>
<gene>
    <name evidence="11" type="ORF">CLAFUR5_00335</name>
</gene>
<evidence type="ECO:0000256" key="4">
    <source>
        <dbReference type="ARBA" id="ARBA00022982"/>
    </source>
</evidence>
<evidence type="ECO:0000313" key="11">
    <source>
        <dbReference type="EMBL" id="UJO11367.1"/>
    </source>
</evidence>
<feature type="transmembrane region" description="Helical" evidence="8">
    <location>
        <begin position="433"/>
        <end position="457"/>
    </location>
</feature>
<name>A0A9Q8L5V8_PASFU</name>
<dbReference type="GO" id="GO:0016020">
    <property type="term" value="C:membrane"/>
    <property type="evidence" value="ECO:0007669"/>
    <property type="project" value="UniProtKB-SubCell"/>
</dbReference>
<feature type="transmembrane region" description="Helical" evidence="8">
    <location>
        <begin position="334"/>
        <end position="356"/>
    </location>
</feature>
<dbReference type="PANTHER" id="PTHR47797">
    <property type="entry name" value="DEHYDROGENASE, PUTATIVE (AFU_ORTHOLOGUE AFUA_8G05805)-RELATED"/>
    <property type="match status" value="1"/>
</dbReference>
<comment type="subcellular location">
    <subcellularLocation>
        <location evidence="1">Membrane</location>
    </subcellularLocation>
</comment>
<dbReference type="CDD" id="cd08760">
    <property type="entry name" value="Cyt_b561_FRRS1_like"/>
    <property type="match status" value="1"/>
</dbReference>
<dbReference type="KEGG" id="ffu:CLAFUR5_00335"/>
<sequence>MKSFVAALTALSLVPIVSAQSPAKTCPESDICFQLNIPEATASSGTGDIFFQLKAPTTYQWVSLGQGSRMSGSNIFIMYTNADGTNVTLSPRLGTGHVEPQHDTNAQITVLDGTGVSGGMMTANVKCSNCDSWSGGSMDFSSDSSQWIYAYKKGEALNTDDLDASISQHDGASPFSWNLASAKGGDSANPFMAGSGSGSGSGTGTGSTSLPPCAGTAAATATLASLTATGSNADAKGCPTAYPTEFSAAWPTARPTWAASCFPSGYGSWPTNAPWRGGSNNDKRQEAQACVNEDGSISNSQPGDGSGNGSSSSASFKNAGVPFGGNYQKANNIILAHGVLASLAFLALFPTGGILIRIASFTGLIWVHAACQLLGYMIYIIAFGLGIYYATEMDLTSNSHPIIGIALFILLLIQPLSGLLHHKLFKKHETRTAWSYGHLSIGRIAIVLGIINGGLGIRLAGDVSQGGKVAYAVIAAIMGLSYLASVILGERRRRRNAPPSYSISLKESSHGAPALYSDAGYVHEHYGK</sequence>
<evidence type="ECO:0000256" key="6">
    <source>
        <dbReference type="ARBA" id="ARBA00023136"/>
    </source>
</evidence>
<dbReference type="OrthoDB" id="19261at2759"/>
<protein>
    <submittedName>
        <fullName evidence="11">Cytochrome b561 and DOMON domain-containing protein</fullName>
    </submittedName>
</protein>
<dbReference type="SUPFAM" id="SSF49344">
    <property type="entry name" value="CBD9-like"/>
    <property type="match status" value="1"/>
</dbReference>
<dbReference type="EMBL" id="CP090163">
    <property type="protein sequence ID" value="UJO11367.1"/>
    <property type="molecule type" value="Genomic_DNA"/>
</dbReference>
<dbReference type="InterPro" id="IPR015920">
    <property type="entry name" value="Cellobiose_DH-like_cyt"/>
</dbReference>
<evidence type="ECO:0000256" key="7">
    <source>
        <dbReference type="SAM" id="MobiDB-lite"/>
    </source>
</evidence>
<keyword evidence="6 8" id="KW-0472">Membrane</keyword>
<feature type="transmembrane region" description="Helical" evidence="8">
    <location>
        <begin position="402"/>
        <end position="421"/>
    </location>
</feature>
<evidence type="ECO:0000256" key="5">
    <source>
        <dbReference type="ARBA" id="ARBA00022989"/>
    </source>
</evidence>
<keyword evidence="4" id="KW-0249">Electron transport</keyword>
<dbReference type="Proteomes" id="UP000756132">
    <property type="component" value="Chromosome 1"/>
</dbReference>
<keyword evidence="5 8" id="KW-1133">Transmembrane helix</keyword>
<dbReference type="SMART" id="SM00664">
    <property type="entry name" value="DoH"/>
    <property type="match status" value="1"/>
</dbReference>
<evidence type="ECO:0000256" key="2">
    <source>
        <dbReference type="ARBA" id="ARBA00022448"/>
    </source>
</evidence>
<accession>A0A9Q8L5V8</accession>
<dbReference type="Gene3D" id="1.20.120.1770">
    <property type="match status" value="1"/>
</dbReference>
<organism evidence="11 12">
    <name type="scientific">Passalora fulva</name>
    <name type="common">Tomato leaf mold</name>
    <name type="synonym">Cladosporium fulvum</name>
    <dbReference type="NCBI Taxonomy" id="5499"/>
    <lineage>
        <taxon>Eukaryota</taxon>
        <taxon>Fungi</taxon>
        <taxon>Dikarya</taxon>
        <taxon>Ascomycota</taxon>
        <taxon>Pezizomycotina</taxon>
        <taxon>Dothideomycetes</taxon>
        <taxon>Dothideomycetidae</taxon>
        <taxon>Mycosphaerellales</taxon>
        <taxon>Mycosphaerellaceae</taxon>
        <taxon>Fulvia</taxon>
    </lineage>
</organism>
<proteinExistence type="predicted"/>
<evidence type="ECO:0000313" key="12">
    <source>
        <dbReference type="Proteomes" id="UP000756132"/>
    </source>
</evidence>
<reference evidence="11" key="2">
    <citation type="journal article" date="2022" name="Microb. Genom.">
        <title>A chromosome-scale genome assembly of the tomato pathogen Cladosporium fulvum reveals a compartmentalized genome architecture and the presence of a dispensable chromosome.</title>
        <authorList>
            <person name="Zaccaron A.Z."/>
            <person name="Chen L.H."/>
            <person name="Samaras A."/>
            <person name="Stergiopoulos I."/>
        </authorList>
    </citation>
    <scope>NUCLEOTIDE SEQUENCE</scope>
    <source>
        <strain evidence="11">Race5_Kim</strain>
    </source>
</reference>
<dbReference type="PROSITE" id="PS50939">
    <property type="entry name" value="CYTOCHROME_B561"/>
    <property type="match status" value="1"/>
</dbReference>
<feature type="domain" description="Cytochrome b561" evidence="10">
    <location>
        <begin position="298"/>
        <end position="494"/>
    </location>
</feature>
<evidence type="ECO:0000256" key="9">
    <source>
        <dbReference type="SAM" id="SignalP"/>
    </source>
</evidence>
<dbReference type="CDD" id="cd09630">
    <property type="entry name" value="CDH_like_cytochrome"/>
    <property type="match status" value="1"/>
</dbReference>
<evidence type="ECO:0000259" key="10">
    <source>
        <dbReference type="PROSITE" id="PS50939"/>
    </source>
</evidence>
<evidence type="ECO:0000256" key="3">
    <source>
        <dbReference type="ARBA" id="ARBA00022692"/>
    </source>
</evidence>
<dbReference type="AlphaFoldDB" id="A0A9Q8L5V8"/>
<keyword evidence="12" id="KW-1185">Reference proteome</keyword>
<evidence type="ECO:0000256" key="8">
    <source>
        <dbReference type="SAM" id="Phobius"/>
    </source>
</evidence>
<keyword evidence="2" id="KW-0813">Transport</keyword>
<feature type="signal peptide" evidence="9">
    <location>
        <begin position="1"/>
        <end position="19"/>
    </location>
</feature>
<dbReference type="SMART" id="SM00665">
    <property type="entry name" value="B561"/>
    <property type="match status" value="1"/>
</dbReference>
<feature type="chain" id="PRO_5040180965" evidence="9">
    <location>
        <begin position="20"/>
        <end position="528"/>
    </location>
</feature>
<dbReference type="OMA" id="VANIHCG"/>
<dbReference type="RefSeq" id="XP_047755733.1">
    <property type="nucleotide sequence ID" value="XM_047899483.1"/>
</dbReference>
<dbReference type="Gene3D" id="2.60.40.1210">
    <property type="entry name" value="Cellobiose dehydrogenase, cytochrome domain"/>
    <property type="match status" value="1"/>
</dbReference>
<feature type="region of interest" description="Disordered" evidence="7">
    <location>
        <begin position="273"/>
        <end position="313"/>
    </location>
</feature>
<evidence type="ECO:0000256" key="1">
    <source>
        <dbReference type="ARBA" id="ARBA00004370"/>
    </source>
</evidence>
<feature type="compositionally biased region" description="Low complexity" evidence="7">
    <location>
        <begin position="298"/>
        <end position="313"/>
    </location>
</feature>
<feature type="transmembrane region" description="Helical" evidence="8">
    <location>
        <begin position="469"/>
        <end position="488"/>
    </location>
</feature>
<keyword evidence="9" id="KW-0732">Signal</keyword>
<dbReference type="InterPro" id="IPR006593">
    <property type="entry name" value="Cyt_b561/ferric_Rdtase_TM"/>
</dbReference>
<reference evidence="11" key="1">
    <citation type="submission" date="2021-12" db="EMBL/GenBank/DDBJ databases">
        <authorList>
            <person name="Zaccaron A."/>
            <person name="Stergiopoulos I."/>
        </authorList>
    </citation>
    <scope>NUCLEOTIDE SEQUENCE</scope>
    <source>
        <strain evidence="11">Race5_Kim</strain>
    </source>
</reference>
<feature type="transmembrane region" description="Helical" evidence="8">
    <location>
        <begin position="363"/>
        <end position="390"/>
    </location>
</feature>